<dbReference type="InterPro" id="IPR002656">
    <property type="entry name" value="Acyl_transf_3_dom"/>
</dbReference>
<evidence type="ECO:0000259" key="3">
    <source>
        <dbReference type="Pfam" id="PF19040"/>
    </source>
</evidence>
<dbReference type="Pfam" id="PF01757">
    <property type="entry name" value="Acyl_transf_3"/>
    <property type="match status" value="1"/>
</dbReference>
<feature type="transmembrane region" description="Helical" evidence="1">
    <location>
        <begin position="349"/>
        <end position="372"/>
    </location>
</feature>
<feature type="transmembrane region" description="Helical" evidence="1">
    <location>
        <begin position="100"/>
        <end position="118"/>
    </location>
</feature>
<evidence type="ECO:0000313" key="4">
    <source>
        <dbReference type="EMBL" id="AMR78021.1"/>
    </source>
</evidence>
<dbReference type="GO" id="GO:0016020">
    <property type="term" value="C:membrane"/>
    <property type="evidence" value="ECO:0007669"/>
    <property type="project" value="TreeGrafter"/>
</dbReference>
<dbReference type="Pfam" id="PF19040">
    <property type="entry name" value="SGNH"/>
    <property type="match status" value="1"/>
</dbReference>
<feature type="transmembrane region" description="Helical" evidence="1">
    <location>
        <begin position="270"/>
        <end position="290"/>
    </location>
</feature>
<feature type="domain" description="SGNH" evidence="3">
    <location>
        <begin position="404"/>
        <end position="643"/>
    </location>
</feature>
<keyword evidence="1" id="KW-0812">Transmembrane</keyword>
<reference evidence="4 5" key="1">
    <citation type="submission" date="2016-03" db="EMBL/GenBank/DDBJ databases">
        <title>Complete genome sequence of a novel chlorpyrifos degrading bacterium, Cupriavidus nantongensis sp. X1.</title>
        <authorList>
            <person name="Fang L."/>
        </authorList>
    </citation>
    <scope>NUCLEOTIDE SEQUENCE [LARGE SCALE GENOMIC DNA]</scope>
    <source>
        <strain evidence="4 5">X1</strain>
    </source>
</reference>
<dbReference type="GO" id="GO:0009103">
    <property type="term" value="P:lipopolysaccharide biosynthetic process"/>
    <property type="evidence" value="ECO:0007669"/>
    <property type="project" value="TreeGrafter"/>
</dbReference>
<gene>
    <name evidence="4" type="ORF">A2G96_09850</name>
</gene>
<dbReference type="Proteomes" id="UP000075238">
    <property type="component" value="Chromosome 1"/>
</dbReference>
<dbReference type="STRING" id="1796606.A2G96_09850"/>
<evidence type="ECO:0000256" key="1">
    <source>
        <dbReference type="SAM" id="Phobius"/>
    </source>
</evidence>
<feature type="transmembrane region" description="Helical" evidence="1">
    <location>
        <begin position="221"/>
        <end position="239"/>
    </location>
</feature>
<feature type="transmembrane region" description="Helical" evidence="1">
    <location>
        <begin position="74"/>
        <end position="94"/>
    </location>
</feature>
<dbReference type="AlphaFoldDB" id="A0A142JIV9"/>
<organism evidence="4 5">
    <name type="scientific">Cupriavidus nantongensis</name>
    <dbReference type="NCBI Taxonomy" id="1796606"/>
    <lineage>
        <taxon>Bacteria</taxon>
        <taxon>Pseudomonadati</taxon>
        <taxon>Pseudomonadota</taxon>
        <taxon>Betaproteobacteria</taxon>
        <taxon>Burkholderiales</taxon>
        <taxon>Burkholderiaceae</taxon>
        <taxon>Cupriavidus</taxon>
    </lineage>
</organism>
<feature type="transmembrane region" description="Helical" evidence="1">
    <location>
        <begin position="189"/>
        <end position="209"/>
    </location>
</feature>
<proteinExistence type="predicted"/>
<evidence type="ECO:0000259" key="2">
    <source>
        <dbReference type="Pfam" id="PF01757"/>
    </source>
</evidence>
<dbReference type="PANTHER" id="PTHR23028">
    <property type="entry name" value="ACETYLTRANSFERASE"/>
    <property type="match status" value="1"/>
</dbReference>
<feature type="domain" description="Acyltransferase 3" evidence="2">
    <location>
        <begin position="7"/>
        <end position="325"/>
    </location>
</feature>
<dbReference type="EMBL" id="CP014844">
    <property type="protein sequence ID" value="AMR78021.1"/>
    <property type="molecule type" value="Genomic_DNA"/>
</dbReference>
<keyword evidence="5" id="KW-1185">Reference proteome</keyword>
<dbReference type="RefSeq" id="WP_062798809.1">
    <property type="nucleotide sequence ID" value="NZ_CP014844.1"/>
</dbReference>
<sequence>MNVGYRADVDGLRALAVLMVVLCHAGLPWLSGGFVGVDVFFVISGFVVTQSLRRSLADGTMSFADFYVRRARRLLPALYAMMAAVFVFAILFLLPSDATAFAKHIGLISLLVGNVYLARQTGYFDPAAEQQPLLHTWSLSVEEQFYLMLPLVLYLLRRRSVRMQAVVLGALLVISLAASQWAIGKAQPGAYYLAHNRAFEFLIGVLLAYAPALQGAKRRTFDLIALGGLAVVVISAVMLKPAAPFPGMLALAPCLAVASTIWATPRSSLASLLLANRWVVALGRASYSIYLWHWPILFALRRFDLRAPEWTAAGVVASLAVGAVSYRWIEQRFRYGAIPQRKAAIRFMLAPALAVAGVIVIGKVSGGFLFAYPQAFRIAYSKAEEGTWDDARGKACWEQVAVTDPRRCHLGQPDAVRRAVLWGDSHAYHLLHFVDRLGIDYHLQVQDVAFPMCAPIVQVPERAGDSRYEGNRQRCAEHNANVMRYLVANRSIDTVILSAVWDLYANGEPRADAAPNIHGYLPGDIDRALDETVGQLLKAGKRVVVFDDIPLLPESSVNCPLYNRLRWQREQHDCTFALADASGNRAAAQAVLDRLMAKHPAVSVVRTYGASCTAGRCVAEYDGVPLYRLNDSGHLSMEGSRVYYDLYQSTRPHELEQVFGGRLKLAANSVQ</sequence>
<dbReference type="GO" id="GO:0016747">
    <property type="term" value="F:acyltransferase activity, transferring groups other than amino-acyl groups"/>
    <property type="evidence" value="ECO:0007669"/>
    <property type="project" value="InterPro"/>
</dbReference>
<feature type="transmembrane region" description="Helical" evidence="1">
    <location>
        <begin position="35"/>
        <end position="53"/>
    </location>
</feature>
<keyword evidence="1" id="KW-1133">Transmembrane helix</keyword>
<evidence type="ECO:0008006" key="6">
    <source>
        <dbReference type="Google" id="ProtNLM"/>
    </source>
</evidence>
<dbReference type="InterPro" id="IPR043968">
    <property type="entry name" value="SGNH"/>
</dbReference>
<name>A0A142JIV9_9BURK</name>
<dbReference type="KEGG" id="cnan:A2G96_09850"/>
<keyword evidence="1" id="KW-0472">Membrane</keyword>
<feature type="transmembrane region" description="Helical" evidence="1">
    <location>
        <begin position="165"/>
        <end position="183"/>
    </location>
</feature>
<dbReference type="PANTHER" id="PTHR23028:SF53">
    <property type="entry name" value="ACYL_TRANSF_3 DOMAIN-CONTAINING PROTEIN"/>
    <property type="match status" value="1"/>
</dbReference>
<feature type="transmembrane region" description="Helical" evidence="1">
    <location>
        <begin position="310"/>
        <end position="329"/>
    </location>
</feature>
<accession>A0A142JIV9</accession>
<dbReference type="InterPro" id="IPR050879">
    <property type="entry name" value="Acyltransferase_3"/>
</dbReference>
<feature type="transmembrane region" description="Helical" evidence="1">
    <location>
        <begin position="245"/>
        <end position="263"/>
    </location>
</feature>
<protein>
    <recommendedName>
        <fullName evidence="6">Acyltransferase</fullName>
    </recommendedName>
</protein>
<evidence type="ECO:0000313" key="5">
    <source>
        <dbReference type="Proteomes" id="UP000075238"/>
    </source>
</evidence>